<gene>
    <name evidence="8" type="ORF">NC661_13775</name>
</gene>
<name>A0A9X3WPY7_9BACI</name>
<dbReference type="InterPro" id="IPR036425">
    <property type="entry name" value="MoaB/Mog-like_dom_sf"/>
</dbReference>
<evidence type="ECO:0000256" key="2">
    <source>
        <dbReference type="ARBA" id="ARBA00005046"/>
    </source>
</evidence>
<dbReference type="SUPFAM" id="SSF53218">
    <property type="entry name" value="Molybdenum cofactor biosynthesis proteins"/>
    <property type="match status" value="1"/>
</dbReference>
<dbReference type="GO" id="GO:0005829">
    <property type="term" value="C:cytosol"/>
    <property type="evidence" value="ECO:0007669"/>
    <property type="project" value="TreeGrafter"/>
</dbReference>
<accession>A0A9X3WPY7</accession>
<dbReference type="RefSeq" id="WP_259870226.1">
    <property type="nucleotide sequence ID" value="NZ_JAMQJZ010000011.1"/>
</dbReference>
<keyword evidence="9" id="KW-1185">Reference proteome</keyword>
<dbReference type="EMBL" id="JAMQJZ010000011">
    <property type="protein sequence ID" value="MDC3421441.1"/>
    <property type="molecule type" value="Genomic_DNA"/>
</dbReference>
<dbReference type="InterPro" id="IPR012245">
    <property type="entry name" value="MoaB"/>
</dbReference>
<evidence type="ECO:0000259" key="7">
    <source>
        <dbReference type="SMART" id="SM00852"/>
    </source>
</evidence>
<proteinExistence type="inferred from homology"/>
<dbReference type="InterPro" id="IPR008284">
    <property type="entry name" value="MoCF_biosynth_CS"/>
</dbReference>
<evidence type="ECO:0000256" key="1">
    <source>
        <dbReference type="ARBA" id="ARBA00003487"/>
    </source>
</evidence>
<evidence type="ECO:0000256" key="6">
    <source>
        <dbReference type="PIRNR" id="PIRNR006443"/>
    </source>
</evidence>
<keyword evidence="5 6" id="KW-0501">Molybdenum cofactor biosynthesis</keyword>
<dbReference type="AlphaFoldDB" id="A0A9X3WPY7"/>
<evidence type="ECO:0000256" key="4">
    <source>
        <dbReference type="ARBA" id="ARBA00015262"/>
    </source>
</evidence>
<dbReference type="FunFam" id="3.40.980.10:FF:000006">
    <property type="entry name" value="Molybdenum cofactor biosynthesis protein B"/>
    <property type="match status" value="1"/>
</dbReference>
<feature type="domain" description="MoaB/Mog" evidence="7">
    <location>
        <begin position="16"/>
        <end position="161"/>
    </location>
</feature>
<evidence type="ECO:0000313" key="9">
    <source>
        <dbReference type="Proteomes" id="UP001145072"/>
    </source>
</evidence>
<evidence type="ECO:0000256" key="5">
    <source>
        <dbReference type="ARBA" id="ARBA00023150"/>
    </source>
</evidence>
<comment type="function">
    <text evidence="1 6">May be involved in the biosynthesis of molybdopterin.</text>
</comment>
<dbReference type="GO" id="GO:0006777">
    <property type="term" value="P:Mo-molybdopterin cofactor biosynthetic process"/>
    <property type="evidence" value="ECO:0007669"/>
    <property type="project" value="UniProtKB-UniRule"/>
</dbReference>
<dbReference type="CDD" id="cd00886">
    <property type="entry name" value="MogA_MoaB"/>
    <property type="match status" value="1"/>
</dbReference>
<dbReference type="Gene3D" id="3.40.980.10">
    <property type="entry name" value="MoaB/Mog-like domain"/>
    <property type="match status" value="1"/>
</dbReference>
<comment type="caution">
    <text evidence="8">The sequence shown here is derived from an EMBL/GenBank/DDBJ whole genome shotgun (WGS) entry which is preliminary data.</text>
</comment>
<evidence type="ECO:0000313" key="8">
    <source>
        <dbReference type="EMBL" id="MDC3421441.1"/>
    </source>
</evidence>
<protein>
    <recommendedName>
        <fullName evidence="4 6">Molybdenum cofactor biosynthesis protein B</fullName>
    </recommendedName>
</protein>
<dbReference type="InterPro" id="IPR001453">
    <property type="entry name" value="MoaB/Mog_dom"/>
</dbReference>
<organism evidence="8 9">
    <name type="scientific">Aquibacillus koreensis</name>
    <dbReference type="NCBI Taxonomy" id="279446"/>
    <lineage>
        <taxon>Bacteria</taxon>
        <taxon>Bacillati</taxon>
        <taxon>Bacillota</taxon>
        <taxon>Bacilli</taxon>
        <taxon>Bacillales</taxon>
        <taxon>Bacillaceae</taxon>
        <taxon>Aquibacillus</taxon>
    </lineage>
</organism>
<comment type="pathway">
    <text evidence="2 6">Cofactor biosynthesis; molybdopterin biosynthesis.</text>
</comment>
<dbReference type="SMART" id="SM00852">
    <property type="entry name" value="MoCF_biosynth"/>
    <property type="match status" value="1"/>
</dbReference>
<dbReference type="PANTHER" id="PTHR43232:SF2">
    <property type="entry name" value="MOLYBDENUM COFACTOR BIOSYNTHESIS PROTEIN B"/>
    <property type="match status" value="1"/>
</dbReference>
<sequence>MLKNHRKVSPKSVSCMVITVSDTRTEETDKSGQLIKELLQEHRHEVEAYQIVHDEKDQIEEAIREGMDNEKVEAVIINGGTGVAKRDVTIEVVQTLVQKELPGFGEIFRYLSYEKDIGSAAILSRAVAGVGNDTILFSVPGSSGAVKLAMEKLILLEMGHIVMEIQKDL</sequence>
<dbReference type="Proteomes" id="UP001145072">
    <property type="component" value="Unassembled WGS sequence"/>
</dbReference>
<dbReference type="Pfam" id="PF00994">
    <property type="entry name" value="MoCF_biosynth"/>
    <property type="match status" value="1"/>
</dbReference>
<reference evidence="8" key="1">
    <citation type="submission" date="2022-06" db="EMBL/GenBank/DDBJ databases">
        <title>Aquibacillus sp. a new bacterium isolated from soil saline samples.</title>
        <authorList>
            <person name="Galisteo C."/>
            <person name="De La Haba R."/>
            <person name="Sanchez-Porro C."/>
            <person name="Ventosa A."/>
        </authorList>
    </citation>
    <scope>NUCLEOTIDE SEQUENCE</scope>
    <source>
        <strain evidence="8">JCM 12387</strain>
    </source>
</reference>
<dbReference type="PIRSF" id="PIRSF006443">
    <property type="entry name" value="MoaB"/>
    <property type="match status" value="1"/>
</dbReference>
<evidence type="ECO:0000256" key="3">
    <source>
        <dbReference type="ARBA" id="ARBA00006112"/>
    </source>
</evidence>
<dbReference type="NCBIfam" id="TIGR00177">
    <property type="entry name" value="molyb_syn"/>
    <property type="match status" value="1"/>
</dbReference>
<dbReference type="PROSITE" id="PS01078">
    <property type="entry name" value="MOCF_BIOSYNTHESIS_1"/>
    <property type="match status" value="1"/>
</dbReference>
<dbReference type="PANTHER" id="PTHR43232">
    <property type="entry name" value="MOLYBDENUM COFACTOR BIOSYNTHESIS PROTEIN B"/>
    <property type="match status" value="1"/>
</dbReference>
<comment type="similarity">
    <text evidence="3 6">Belongs to the MoaB/Mog family.</text>
</comment>